<protein>
    <submittedName>
        <fullName evidence="2">Uncharacterized protein</fullName>
    </submittedName>
</protein>
<evidence type="ECO:0000313" key="3">
    <source>
        <dbReference type="Proteomes" id="UP000254343"/>
    </source>
</evidence>
<gene>
    <name evidence="2" type="ORF">NCTC12722_03054</name>
</gene>
<keyword evidence="1" id="KW-0472">Membrane</keyword>
<dbReference type="EMBL" id="UIGB01000001">
    <property type="protein sequence ID" value="SUU85836.1"/>
    <property type="molecule type" value="Genomic_DNA"/>
</dbReference>
<evidence type="ECO:0000256" key="1">
    <source>
        <dbReference type="SAM" id="Phobius"/>
    </source>
</evidence>
<feature type="transmembrane region" description="Helical" evidence="1">
    <location>
        <begin position="6"/>
        <end position="24"/>
    </location>
</feature>
<organism evidence="2 3">
    <name type="scientific">Afipia felis</name>
    <name type="common">Cat scratch disease bacillus</name>
    <dbReference type="NCBI Taxonomy" id="1035"/>
    <lineage>
        <taxon>Bacteria</taxon>
        <taxon>Pseudomonadati</taxon>
        <taxon>Pseudomonadota</taxon>
        <taxon>Alphaproteobacteria</taxon>
        <taxon>Hyphomicrobiales</taxon>
        <taxon>Nitrobacteraceae</taxon>
        <taxon>Afipia</taxon>
    </lineage>
</organism>
<proteinExistence type="predicted"/>
<sequence>MQTSVFLAKLIGPTMTAIALAVLFNRDRFQAYARDIIDHPVLLFLSSIVFLPAGIAIALVHNVWSSDWRVLITIFGWLLIVSSLIRLLAPGFVVTQARNIVRAPSMPVIAGGIWLVIGLIFCFFGYH</sequence>
<name>A0A380WAK1_AFIFE</name>
<feature type="transmembrane region" description="Helical" evidence="1">
    <location>
        <begin position="36"/>
        <end position="64"/>
    </location>
</feature>
<accession>A0A380WAK1</accession>
<dbReference type="Proteomes" id="UP000254343">
    <property type="component" value="Unassembled WGS sequence"/>
</dbReference>
<dbReference type="OrthoDB" id="572589at2"/>
<dbReference type="RefSeq" id="WP_002716663.1">
    <property type="nucleotide sequence ID" value="NZ_UFSI01000001.1"/>
</dbReference>
<keyword evidence="1" id="KW-1133">Transmembrane helix</keyword>
<keyword evidence="1" id="KW-0812">Transmembrane</keyword>
<evidence type="ECO:0000313" key="2">
    <source>
        <dbReference type="EMBL" id="SUU85836.1"/>
    </source>
</evidence>
<feature type="transmembrane region" description="Helical" evidence="1">
    <location>
        <begin position="106"/>
        <end position="126"/>
    </location>
</feature>
<feature type="transmembrane region" description="Helical" evidence="1">
    <location>
        <begin position="70"/>
        <end position="94"/>
    </location>
</feature>
<dbReference type="AlphaFoldDB" id="A0A380WAK1"/>
<reference evidence="2 3" key="1">
    <citation type="submission" date="2018-06" db="EMBL/GenBank/DDBJ databases">
        <authorList>
            <consortium name="Pathogen Informatics"/>
            <person name="Doyle S."/>
        </authorList>
    </citation>
    <scope>NUCLEOTIDE SEQUENCE [LARGE SCALE GENOMIC DNA]</scope>
    <source>
        <strain evidence="2 3">NCTC12722</strain>
    </source>
</reference>